<organism evidence="2 3">
    <name type="scientific">Jiella pacifica</name>
    <dbReference type="NCBI Taxonomy" id="2696469"/>
    <lineage>
        <taxon>Bacteria</taxon>
        <taxon>Pseudomonadati</taxon>
        <taxon>Pseudomonadota</taxon>
        <taxon>Alphaproteobacteria</taxon>
        <taxon>Hyphomicrobiales</taxon>
        <taxon>Aurantimonadaceae</taxon>
        <taxon>Jiella</taxon>
    </lineage>
</organism>
<evidence type="ECO:0000313" key="2">
    <source>
        <dbReference type="EMBL" id="NDW04416.1"/>
    </source>
</evidence>
<dbReference type="Proteomes" id="UP000469011">
    <property type="component" value="Unassembled WGS sequence"/>
</dbReference>
<feature type="region of interest" description="Disordered" evidence="1">
    <location>
        <begin position="1"/>
        <end position="31"/>
    </location>
</feature>
<dbReference type="EMBL" id="JAAAMG010000005">
    <property type="protein sequence ID" value="NDW04416.1"/>
    <property type="molecule type" value="Genomic_DNA"/>
</dbReference>
<proteinExistence type="predicted"/>
<evidence type="ECO:0000256" key="1">
    <source>
        <dbReference type="SAM" id="MobiDB-lite"/>
    </source>
</evidence>
<accession>A0A6N9T2Z7</accession>
<gene>
    <name evidence="2" type="ORF">GTK09_08225</name>
</gene>
<keyword evidence="3" id="KW-1185">Reference proteome</keyword>
<dbReference type="RefSeq" id="WP_163462621.1">
    <property type="nucleotide sequence ID" value="NZ_JAAAMG010000005.1"/>
</dbReference>
<name>A0A6N9T2Z7_9HYPH</name>
<reference evidence="2 3" key="1">
    <citation type="submission" date="2020-01" db="EMBL/GenBank/DDBJ databases">
        <title>Jiella pacifica sp. nov.</title>
        <authorList>
            <person name="Xue Z."/>
            <person name="Zhu S."/>
            <person name="Chen J."/>
            <person name="Yang J."/>
        </authorList>
    </citation>
    <scope>NUCLEOTIDE SEQUENCE [LARGE SCALE GENOMIC DNA]</scope>
    <source>
        <strain evidence="2 3">40Bstr34</strain>
    </source>
</reference>
<evidence type="ECO:0000313" key="3">
    <source>
        <dbReference type="Proteomes" id="UP000469011"/>
    </source>
</evidence>
<sequence>MQETGGQGDGHEQETGDGDGLDGFGVEQAAEHGGEPFVMALRSAPHVVFSIAPRHSDCDIA</sequence>
<comment type="caution">
    <text evidence="2">The sequence shown here is derived from an EMBL/GenBank/DDBJ whole genome shotgun (WGS) entry which is preliminary data.</text>
</comment>
<protein>
    <submittedName>
        <fullName evidence="2">Uncharacterized protein</fullName>
    </submittedName>
</protein>
<dbReference type="AlphaFoldDB" id="A0A6N9T2Z7"/>